<keyword evidence="6" id="KW-1185">Reference proteome</keyword>
<protein>
    <recommendedName>
        <fullName evidence="4">CENP-V/GFA domain-containing protein</fullName>
    </recommendedName>
</protein>
<proteinExistence type="inferred from homology"/>
<dbReference type="AlphaFoldDB" id="A0A7M5XDY6"/>
<dbReference type="GeneID" id="136801244"/>
<dbReference type="Pfam" id="PF04828">
    <property type="entry name" value="GFA"/>
    <property type="match status" value="1"/>
</dbReference>
<dbReference type="SUPFAM" id="SSF51316">
    <property type="entry name" value="Mss4-like"/>
    <property type="match status" value="1"/>
</dbReference>
<dbReference type="GO" id="GO:0016846">
    <property type="term" value="F:carbon-sulfur lyase activity"/>
    <property type="evidence" value="ECO:0007669"/>
    <property type="project" value="InterPro"/>
</dbReference>
<dbReference type="GO" id="GO:0046872">
    <property type="term" value="F:metal ion binding"/>
    <property type="evidence" value="ECO:0007669"/>
    <property type="project" value="UniProtKB-KW"/>
</dbReference>
<evidence type="ECO:0000313" key="6">
    <source>
        <dbReference type="Proteomes" id="UP000594262"/>
    </source>
</evidence>
<dbReference type="PANTHER" id="PTHR28620:SF1">
    <property type="entry name" value="CENP-V_GFA DOMAIN-CONTAINING PROTEIN"/>
    <property type="match status" value="1"/>
</dbReference>
<sequence>MTTNETTAVLHKGSCHCGKIRFEVEAPEKITCVTCNCSICNKKQNHHFIVPRSKFRLLEGADFITTYTFNTHMAKHTFCKVCGVQSFYTPRSNPDGVGVMPHCIDGDTLKEVKVIDFDGSNWEQSILLERGQQVQQFSKQ</sequence>
<dbReference type="Proteomes" id="UP000594262">
    <property type="component" value="Unplaced"/>
</dbReference>
<dbReference type="Gene3D" id="2.170.150.70">
    <property type="match status" value="1"/>
</dbReference>
<organism evidence="5 6">
    <name type="scientific">Clytia hemisphaerica</name>
    <dbReference type="NCBI Taxonomy" id="252671"/>
    <lineage>
        <taxon>Eukaryota</taxon>
        <taxon>Metazoa</taxon>
        <taxon>Cnidaria</taxon>
        <taxon>Hydrozoa</taxon>
        <taxon>Hydroidolina</taxon>
        <taxon>Leptothecata</taxon>
        <taxon>Obeliida</taxon>
        <taxon>Clytiidae</taxon>
        <taxon>Clytia</taxon>
    </lineage>
</organism>
<comment type="similarity">
    <text evidence="1">Belongs to the Gfa family.</text>
</comment>
<dbReference type="PANTHER" id="PTHR28620">
    <property type="entry name" value="CENTROMERE PROTEIN V"/>
    <property type="match status" value="1"/>
</dbReference>
<evidence type="ECO:0000313" key="5">
    <source>
        <dbReference type="EnsemblMetazoa" id="CLYHEMP021996.2"/>
    </source>
</evidence>
<reference evidence="5" key="1">
    <citation type="submission" date="2021-01" db="UniProtKB">
        <authorList>
            <consortium name="EnsemblMetazoa"/>
        </authorList>
    </citation>
    <scope>IDENTIFICATION</scope>
</reference>
<keyword evidence="3" id="KW-0862">Zinc</keyword>
<evidence type="ECO:0000256" key="3">
    <source>
        <dbReference type="ARBA" id="ARBA00022833"/>
    </source>
</evidence>
<feature type="domain" description="CENP-V/GFA" evidence="4">
    <location>
        <begin position="11"/>
        <end position="123"/>
    </location>
</feature>
<evidence type="ECO:0000256" key="2">
    <source>
        <dbReference type="ARBA" id="ARBA00022723"/>
    </source>
</evidence>
<dbReference type="OrthoDB" id="2993351at2759"/>
<keyword evidence="2" id="KW-0479">Metal-binding</keyword>
<accession>A0A7M5XDY6</accession>
<name>A0A7M5XDY6_9CNID</name>
<evidence type="ECO:0000256" key="1">
    <source>
        <dbReference type="ARBA" id="ARBA00005495"/>
    </source>
</evidence>
<dbReference type="InterPro" id="IPR011057">
    <property type="entry name" value="Mss4-like_sf"/>
</dbReference>
<dbReference type="PROSITE" id="PS51891">
    <property type="entry name" value="CENP_V_GFA"/>
    <property type="match status" value="1"/>
</dbReference>
<evidence type="ECO:0000259" key="4">
    <source>
        <dbReference type="PROSITE" id="PS51891"/>
    </source>
</evidence>
<dbReference type="InterPro" id="IPR006913">
    <property type="entry name" value="CENP-V/GFA"/>
</dbReference>
<dbReference type="InterPro" id="IPR052355">
    <property type="entry name" value="CENP-V-like"/>
</dbReference>
<dbReference type="EnsemblMetazoa" id="CLYHEMT021996.2">
    <property type="protein sequence ID" value="CLYHEMP021996.2"/>
    <property type="gene ID" value="CLYHEMG021996"/>
</dbReference>
<dbReference type="RefSeq" id="XP_066913977.1">
    <property type="nucleotide sequence ID" value="XM_067057876.1"/>
</dbReference>